<evidence type="ECO:0000313" key="6">
    <source>
        <dbReference type="Proteomes" id="UP000694920"/>
    </source>
</evidence>
<accession>A0AAJ7FJJ1</accession>
<protein>
    <recommendedName>
        <fullName evidence="5">ethanolamine kinase</fullName>
        <ecNumber evidence="5">2.7.1.82</ecNumber>
    </recommendedName>
</protein>
<keyword evidence="6" id="KW-1185">Reference proteome</keyword>
<sequence>MVMDDKPMEPHFDLTVDENELNVGAREIVKRLRPNWPHNQLQFKLFTNGITNKLIGVWYPGHYNEMVLVRVYGNKTELLIDRKAETRNIRIMYKAGYTHALYATFNNGLAYQFIEGEILTVETVRQSKVYQLVAKRMAQMHLLNPEDSEIERYPMIWSKTEKFMHIMPKEFPDPEKQARFQKLIKPYKELEQEYLLLKEKLQALDNPVVYAHNDLLLGNILYNETENTVTFIDYEYAAYNYKAYDIANHFIEFAGIENPDFSLYPEETLQRVWIRIYIQTYNKSSNVSEDDVTKLYISVNKFALLSHFFWGCWSLIQSQHSNIEFDFLEYAAMRFNEYFKWKHKYLNM</sequence>
<keyword evidence="7" id="KW-0808">Transferase</keyword>
<evidence type="ECO:0000256" key="5">
    <source>
        <dbReference type="ARBA" id="ARBA00038874"/>
    </source>
</evidence>
<reference evidence="7" key="1">
    <citation type="submission" date="2025-08" db="UniProtKB">
        <authorList>
            <consortium name="RefSeq"/>
        </authorList>
    </citation>
    <scope>IDENTIFICATION</scope>
</reference>
<evidence type="ECO:0000256" key="4">
    <source>
        <dbReference type="ARBA" id="ARBA00038211"/>
    </source>
</evidence>
<keyword evidence="7" id="KW-0418">Kinase</keyword>
<gene>
    <name evidence="7" type="primary">LOC107267568</name>
</gene>
<dbReference type="GO" id="GO:0004305">
    <property type="term" value="F:ethanolamine kinase activity"/>
    <property type="evidence" value="ECO:0007669"/>
    <property type="project" value="UniProtKB-EC"/>
</dbReference>
<dbReference type="EC" id="2.7.1.82" evidence="5"/>
<name>A0AAJ7FJJ1_CEPCN</name>
<keyword evidence="1" id="KW-0443">Lipid metabolism</keyword>
<dbReference type="KEGG" id="ccin:107267568"/>
<comment type="similarity">
    <text evidence="4">Belongs to the choline/ethanolamine kinase family.</text>
</comment>
<evidence type="ECO:0000256" key="3">
    <source>
        <dbReference type="ARBA" id="ARBA00037883"/>
    </source>
</evidence>
<dbReference type="InterPro" id="IPR011009">
    <property type="entry name" value="Kinase-like_dom_sf"/>
</dbReference>
<dbReference type="RefSeq" id="XP_015594955.1">
    <property type="nucleotide sequence ID" value="XM_015739469.2"/>
</dbReference>
<dbReference type="Gene3D" id="3.30.200.20">
    <property type="entry name" value="Phosphorylase Kinase, domain 1"/>
    <property type="match status" value="1"/>
</dbReference>
<evidence type="ECO:0000256" key="1">
    <source>
        <dbReference type="ARBA" id="ARBA00023209"/>
    </source>
</evidence>
<dbReference type="CTD" id="32585"/>
<dbReference type="PANTHER" id="PTHR22603">
    <property type="entry name" value="CHOLINE/ETHANOALAMINE KINASE"/>
    <property type="match status" value="1"/>
</dbReference>
<dbReference type="SUPFAM" id="SSF56112">
    <property type="entry name" value="Protein kinase-like (PK-like)"/>
    <property type="match status" value="1"/>
</dbReference>
<dbReference type="Pfam" id="PF01633">
    <property type="entry name" value="Choline_kinase"/>
    <property type="match status" value="1"/>
</dbReference>
<dbReference type="AlphaFoldDB" id="A0AAJ7FJJ1"/>
<proteinExistence type="inferred from homology"/>
<dbReference type="Gene3D" id="3.90.1200.10">
    <property type="match status" value="1"/>
</dbReference>
<dbReference type="GO" id="GO:0006646">
    <property type="term" value="P:phosphatidylethanolamine biosynthetic process"/>
    <property type="evidence" value="ECO:0007669"/>
    <property type="project" value="TreeGrafter"/>
</dbReference>
<evidence type="ECO:0000313" key="7">
    <source>
        <dbReference type="RefSeq" id="XP_015594955.1"/>
    </source>
</evidence>
<comment type="pathway">
    <text evidence="3">Phospholipid metabolism; phosphatidylethanolamine biosynthesis; phosphatidylethanolamine from ethanolamine: step 1/3.</text>
</comment>
<evidence type="ECO:0000256" key="2">
    <source>
        <dbReference type="ARBA" id="ARBA00023264"/>
    </source>
</evidence>
<dbReference type="Proteomes" id="UP000694920">
    <property type="component" value="Unplaced"/>
</dbReference>
<dbReference type="CDD" id="cd05157">
    <property type="entry name" value="ETNK_euk"/>
    <property type="match status" value="1"/>
</dbReference>
<keyword evidence="1" id="KW-0444">Lipid biosynthesis</keyword>
<keyword evidence="1" id="KW-0594">Phospholipid biosynthesis</keyword>
<keyword evidence="2" id="KW-1208">Phospholipid metabolism</keyword>
<dbReference type="PANTHER" id="PTHR22603:SF66">
    <property type="entry name" value="ETHANOLAMINE KINASE"/>
    <property type="match status" value="1"/>
</dbReference>
<dbReference type="GO" id="GO:0005737">
    <property type="term" value="C:cytoplasm"/>
    <property type="evidence" value="ECO:0007669"/>
    <property type="project" value="TreeGrafter"/>
</dbReference>
<organism evidence="6 7">
    <name type="scientific">Cephus cinctus</name>
    <name type="common">Wheat stem sawfly</name>
    <dbReference type="NCBI Taxonomy" id="211228"/>
    <lineage>
        <taxon>Eukaryota</taxon>
        <taxon>Metazoa</taxon>
        <taxon>Ecdysozoa</taxon>
        <taxon>Arthropoda</taxon>
        <taxon>Hexapoda</taxon>
        <taxon>Insecta</taxon>
        <taxon>Pterygota</taxon>
        <taxon>Neoptera</taxon>
        <taxon>Endopterygota</taxon>
        <taxon>Hymenoptera</taxon>
        <taxon>Cephoidea</taxon>
        <taxon>Cephidae</taxon>
        <taxon>Cephus</taxon>
    </lineage>
</organism>
<dbReference type="GeneID" id="107267568"/>